<accession>W7QUY7</accession>
<dbReference type="EMBL" id="ARZY01000029">
    <property type="protein sequence ID" value="EWH09100.1"/>
    <property type="molecule type" value="Genomic_DNA"/>
</dbReference>
<dbReference type="eggNOG" id="COG1011">
    <property type="taxonomic scope" value="Bacteria"/>
</dbReference>
<dbReference type="Pfam" id="PF00702">
    <property type="entry name" value="Hydrolase"/>
    <property type="match status" value="1"/>
</dbReference>
<dbReference type="SUPFAM" id="SSF56784">
    <property type="entry name" value="HAD-like"/>
    <property type="match status" value="1"/>
</dbReference>
<reference evidence="3 4" key="1">
    <citation type="journal article" date="2014" name="Genome Announc.">
        <title>Draft Genome Sequence of the Agar-Degrading Bacterium Catenovulum sp. Strain DS-2, Isolated from Intestines of Haliotis diversicolor.</title>
        <authorList>
            <person name="Shan D."/>
            <person name="Li X."/>
            <person name="Gu Z."/>
            <person name="Wei G."/>
            <person name="Gao Z."/>
            <person name="Shao Z."/>
        </authorList>
    </citation>
    <scope>NUCLEOTIDE SEQUENCE [LARGE SCALE GENOMIC DNA]</scope>
    <source>
        <strain evidence="3 4">DS-2</strain>
    </source>
</reference>
<dbReference type="InterPro" id="IPR051400">
    <property type="entry name" value="HAD-like_hydrolase"/>
</dbReference>
<evidence type="ECO:0000313" key="3">
    <source>
        <dbReference type="EMBL" id="EWH09100.1"/>
    </source>
</evidence>
<dbReference type="InterPro" id="IPR036412">
    <property type="entry name" value="HAD-like_sf"/>
</dbReference>
<dbReference type="PATRIC" id="fig|1328313.3.peg.2864"/>
<organism evidence="3 4">
    <name type="scientific">Catenovulum agarivorans DS-2</name>
    <dbReference type="NCBI Taxonomy" id="1328313"/>
    <lineage>
        <taxon>Bacteria</taxon>
        <taxon>Pseudomonadati</taxon>
        <taxon>Pseudomonadota</taxon>
        <taxon>Gammaproteobacteria</taxon>
        <taxon>Alteromonadales</taxon>
        <taxon>Alteromonadaceae</taxon>
        <taxon>Catenovulum</taxon>
    </lineage>
</organism>
<keyword evidence="1 3" id="KW-0378">Hydrolase</keyword>
<keyword evidence="4" id="KW-1185">Reference proteome</keyword>
<dbReference type="PANTHER" id="PTHR46470">
    <property type="entry name" value="N-ACYLNEURAMINATE-9-PHOSPHATASE"/>
    <property type="match status" value="1"/>
</dbReference>
<evidence type="ECO:0000256" key="2">
    <source>
        <dbReference type="ARBA" id="ARBA00022842"/>
    </source>
</evidence>
<dbReference type="OrthoDB" id="367448at2"/>
<gene>
    <name evidence="3" type="ORF">DS2_14039</name>
</gene>
<comment type="caution">
    <text evidence="3">The sequence shown here is derived from an EMBL/GenBank/DDBJ whole genome shotgun (WGS) entry which is preliminary data.</text>
</comment>
<dbReference type="RefSeq" id="WP_081754287.1">
    <property type="nucleotide sequence ID" value="NZ_ARZY01000029.1"/>
</dbReference>
<dbReference type="PANTHER" id="PTHR46470:SF4">
    <property type="entry name" value="5-AMINO-6-(5-PHOSPHO-D-RIBITYLAMINO)URACIL PHOSPHATASE YIGB"/>
    <property type="match status" value="1"/>
</dbReference>
<dbReference type="SFLD" id="SFLDS00003">
    <property type="entry name" value="Haloacid_Dehalogenase"/>
    <property type="match status" value="1"/>
</dbReference>
<proteinExistence type="predicted"/>
<dbReference type="Proteomes" id="UP000019276">
    <property type="component" value="Unassembled WGS sequence"/>
</dbReference>
<dbReference type="Gene3D" id="1.20.120.1600">
    <property type="match status" value="1"/>
</dbReference>
<dbReference type="SFLD" id="SFLDG01129">
    <property type="entry name" value="C1.5:_HAD__Beta-PGM__Phosphata"/>
    <property type="match status" value="1"/>
</dbReference>
<dbReference type="GO" id="GO:0016787">
    <property type="term" value="F:hydrolase activity"/>
    <property type="evidence" value="ECO:0007669"/>
    <property type="project" value="UniProtKB-KW"/>
</dbReference>
<dbReference type="GO" id="GO:0009231">
    <property type="term" value="P:riboflavin biosynthetic process"/>
    <property type="evidence" value="ECO:0007669"/>
    <property type="project" value="TreeGrafter"/>
</dbReference>
<name>W7QUY7_9ALTE</name>
<protein>
    <submittedName>
        <fullName evidence="3">HAD family hydrolase</fullName>
    </submittedName>
</protein>
<dbReference type="Gene3D" id="3.40.50.1000">
    <property type="entry name" value="HAD superfamily/HAD-like"/>
    <property type="match status" value="1"/>
</dbReference>
<keyword evidence="2" id="KW-0460">Magnesium</keyword>
<dbReference type="AlphaFoldDB" id="W7QUY7"/>
<evidence type="ECO:0000256" key="1">
    <source>
        <dbReference type="ARBA" id="ARBA00022801"/>
    </source>
</evidence>
<dbReference type="STRING" id="1328313.DS2_14039"/>
<dbReference type="InterPro" id="IPR023214">
    <property type="entry name" value="HAD_sf"/>
</dbReference>
<sequence length="239" mass="27027">MMQIYRRLQPIKAISFDLDDTLYNNVPVIRHAEKKLLEFVNQQLSGAGYPSLDNAQWLAHKHAFSQRNLQLAHDVSALRQAFLLQFFTQHGIPKPKESAQQAYQLFFQYRNNINVSESIVAQLIALKPHYPLIAITNGNAEPDLIGLSGIFDLVLRPRNHLRMKPAADLFVEASRLLTLKAQQILHVGDSEITDVAGAIRSGCQSVWFNPEQRHFSGPTLPDAQVSSIEQLTLWLINQP</sequence>
<evidence type="ECO:0000313" key="4">
    <source>
        <dbReference type="Proteomes" id="UP000019276"/>
    </source>
</evidence>